<reference evidence="2 3" key="1">
    <citation type="submission" date="2016-10" db="EMBL/GenBank/DDBJ databases">
        <authorList>
            <person name="Varghese N."/>
            <person name="Submissions S."/>
        </authorList>
    </citation>
    <scope>NUCLEOTIDE SEQUENCE [LARGE SCALE GENOMIC DNA]</scope>
    <source>
        <strain evidence="2 3">TC-13</strain>
    </source>
</reference>
<dbReference type="Pfam" id="PF24698">
    <property type="entry name" value="DUF7662"/>
    <property type="match status" value="1"/>
</dbReference>
<dbReference type="Proteomes" id="UP000199410">
    <property type="component" value="Unassembled WGS sequence"/>
</dbReference>
<dbReference type="GO" id="GO:0016747">
    <property type="term" value="F:acyltransferase activity, transferring groups other than amino-acyl groups"/>
    <property type="evidence" value="ECO:0007669"/>
    <property type="project" value="InterPro"/>
</dbReference>
<dbReference type="Gene3D" id="3.40.630.30">
    <property type="match status" value="1"/>
</dbReference>
<dbReference type="InterPro" id="IPR050276">
    <property type="entry name" value="MshD_Acetyltransferase"/>
</dbReference>
<dbReference type="AlphaFoldDB" id="A0A1H9ERJ2"/>
<dbReference type="SUPFAM" id="SSF55729">
    <property type="entry name" value="Acyl-CoA N-acyltransferases (Nat)"/>
    <property type="match status" value="1"/>
</dbReference>
<dbReference type="CDD" id="cd04301">
    <property type="entry name" value="NAT_SF"/>
    <property type="match status" value="1"/>
</dbReference>
<evidence type="ECO:0000313" key="3">
    <source>
        <dbReference type="Proteomes" id="UP000199410"/>
    </source>
</evidence>
<dbReference type="PROSITE" id="PS51186">
    <property type="entry name" value="GNAT"/>
    <property type="match status" value="1"/>
</dbReference>
<dbReference type="PANTHER" id="PTHR43617">
    <property type="entry name" value="L-AMINO ACID N-ACETYLTRANSFERASE"/>
    <property type="match status" value="1"/>
</dbReference>
<feature type="domain" description="N-acetyltransferase" evidence="1">
    <location>
        <begin position="122"/>
        <end position="269"/>
    </location>
</feature>
<dbReference type="Pfam" id="PF00583">
    <property type="entry name" value="Acetyltransf_1"/>
    <property type="match status" value="1"/>
</dbReference>
<comment type="caution">
    <text evidence="2">The sequence shown here is derived from an EMBL/GenBank/DDBJ whole genome shotgun (WGS) entry which is preliminary data.</text>
</comment>
<evidence type="ECO:0000313" key="2">
    <source>
        <dbReference type="EMBL" id="SEQ28350.1"/>
    </source>
</evidence>
<dbReference type="PANTHER" id="PTHR43617:SF22">
    <property type="entry name" value="L-AMINO ACID N-ACETYLTRANSFERASE AAAT"/>
    <property type="match status" value="1"/>
</dbReference>
<name>A0A1H9ERJ2_9BACI</name>
<evidence type="ECO:0000259" key="1">
    <source>
        <dbReference type="PROSITE" id="PS51186"/>
    </source>
</evidence>
<organism evidence="2 3">
    <name type="scientific">Lysinibacillus fusiformis</name>
    <dbReference type="NCBI Taxonomy" id="28031"/>
    <lineage>
        <taxon>Bacteria</taxon>
        <taxon>Bacillati</taxon>
        <taxon>Bacillota</taxon>
        <taxon>Bacilli</taxon>
        <taxon>Bacillales</taxon>
        <taxon>Bacillaceae</taxon>
        <taxon>Lysinibacillus</taxon>
    </lineage>
</organism>
<keyword evidence="2" id="KW-0808">Transferase</keyword>
<dbReference type="EMBL" id="FOEL01000004">
    <property type="protein sequence ID" value="SEQ28350.1"/>
    <property type="molecule type" value="Genomic_DNA"/>
</dbReference>
<accession>A0A1H9ERJ2</accession>
<dbReference type="InterPro" id="IPR056079">
    <property type="entry name" value="DUF7662"/>
</dbReference>
<dbReference type="InterPro" id="IPR000182">
    <property type="entry name" value="GNAT_dom"/>
</dbReference>
<dbReference type="InterPro" id="IPR016181">
    <property type="entry name" value="Acyl_CoA_acyltransferase"/>
</dbReference>
<protein>
    <submittedName>
        <fullName evidence="2">Acetyltransferase (GNAT) family protein</fullName>
    </submittedName>
</protein>
<proteinExistence type="predicted"/>
<gene>
    <name evidence="2" type="ORF">SAMN02787113_01387</name>
</gene>
<sequence>MGITMTKKMEKKYIPLANYFEVALQQEITLSFSELENIMGQALPNAAYLNKSWWKKTKPPLSHYLSWTNAGYHVIDVRLGTSITFSCTQTKATVNNLSKNEEENPSAYIIRGIEASDARSFILLQEEIFQQTDFMYNVQNEVDLTVQQLRKNLTYWKQLKNRTILLCVLNGIFAGYAVVHGYKQTKAKHVASVRLAVKEEYQQKGIGSALMKAVEGWSKQRDISRLELSVMEHNNVALHLFTKIGFKQEGIRQNAIKLNDTFINEYNLSKIL</sequence>